<dbReference type="GO" id="GO:0048038">
    <property type="term" value="F:quinone binding"/>
    <property type="evidence" value="ECO:0007669"/>
    <property type="project" value="InterPro"/>
</dbReference>
<evidence type="ECO:0000256" key="10">
    <source>
        <dbReference type="PIRSR" id="PIRSR600269-51"/>
    </source>
</evidence>
<keyword evidence="6 11" id="KW-0560">Oxidoreductase</keyword>
<dbReference type="InterPro" id="IPR015798">
    <property type="entry name" value="Cu_amine_oxidase_C"/>
</dbReference>
<dbReference type="PANTHER" id="PTHR10638:SF40">
    <property type="entry name" value="PRIMARY AMINE OXIDASE 1"/>
    <property type="match status" value="1"/>
</dbReference>
<dbReference type="Pfam" id="PF01179">
    <property type="entry name" value="Cu_amine_oxid"/>
    <property type="match status" value="3"/>
</dbReference>
<evidence type="ECO:0000259" key="12">
    <source>
        <dbReference type="Pfam" id="PF01179"/>
    </source>
</evidence>
<accession>A0A834HDY1</accession>
<proteinExistence type="inferred from homology"/>
<keyword evidence="4 11" id="KW-0479">Metal-binding</keyword>
<protein>
    <recommendedName>
        <fullName evidence="11">Amine oxidase</fullName>
        <ecNumber evidence="11">1.4.3.-</ecNumber>
    </recommendedName>
</protein>
<organism evidence="15 16">
    <name type="scientific">Rhododendron simsii</name>
    <name type="common">Sims's rhododendron</name>
    <dbReference type="NCBI Taxonomy" id="118357"/>
    <lineage>
        <taxon>Eukaryota</taxon>
        <taxon>Viridiplantae</taxon>
        <taxon>Streptophyta</taxon>
        <taxon>Embryophyta</taxon>
        <taxon>Tracheophyta</taxon>
        <taxon>Spermatophyta</taxon>
        <taxon>Magnoliopsida</taxon>
        <taxon>eudicotyledons</taxon>
        <taxon>Gunneridae</taxon>
        <taxon>Pentapetalae</taxon>
        <taxon>asterids</taxon>
        <taxon>Ericales</taxon>
        <taxon>Ericaceae</taxon>
        <taxon>Ericoideae</taxon>
        <taxon>Rhodoreae</taxon>
        <taxon>Rhododendron</taxon>
    </lineage>
</organism>
<feature type="domain" description="Copper amine oxidase catalytic" evidence="12">
    <location>
        <begin position="725"/>
        <end position="971"/>
    </location>
</feature>
<dbReference type="Proteomes" id="UP000626092">
    <property type="component" value="Unassembled WGS sequence"/>
</dbReference>
<evidence type="ECO:0000256" key="9">
    <source>
        <dbReference type="PIRSR" id="PIRSR600269-50"/>
    </source>
</evidence>
<dbReference type="FunFam" id="3.10.450.40:FF:000005">
    <property type="entry name" value="Amine oxidase"/>
    <property type="match status" value="1"/>
</dbReference>
<dbReference type="PROSITE" id="PS01164">
    <property type="entry name" value="COPPER_AMINE_OXID_1"/>
    <property type="match status" value="3"/>
</dbReference>
<keyword evidence="7 11" id="KW-0186">Copper</keyword>
<evidence type="ECO:0000256" key="2">
    <source>
        <dbReference type="ARBA" id="ARBA00007983"/>
    </source>
</evidence>
<gene>
    <name evidence="15" type="ORF">RHSIM_Rhsim02G0023200</name>
</gene>
<dbReference type="FunFam" id="2.70.98.20:FF:000004">
    <property type="entry name" value="Amine oxidase"/>
    <property type="match status" value="2"/>
</dbReference>
<dbReference type="EMBL" id="WJXA01000002">
    <property type="protein sequence ID" value="KAF7151397.1"/>
    <property type="molecule type" value="Genomic_DNA"/>
</dbReference>
<evidence type="ECO:0000256" key="1">
    <source>
        <dbReference type="ARBA" id="ARBA00001935"/>
    </source>
</evidence>
<feature type="modified residue" description="2',4',5'-topaquinone" evidence="10">
    <location>
        <position position="1348"/>
    </location>
</feature>
<evidence type="ECO:0000313" key="16">
    <source>
        <dbReference type="Proteomes" id="UP000626092"/>
    </source>
</evidence>
<dbReference type="InterPro" id="IPR015800">
    <property type="entry name" value="Cu_amine_oxidase_N2"/>
</dbReference>
<dbReference type="SUPFAM" id="SSF49998">
    <property type="entry name" value="Amine oxidase catalytic domain"/>
    <property type="match status" value="3"/>
</dbReference>
<feature type="domain" description="Copper amine oxidase N3-terminal" evidence="14">
    <location>
        <begin position="228"/>
        <end position="324"/>
    </location>
</feature>
<name>A0A834HDY1_RHOSS</name>
<evidence type="ECO:0000259" key="13">
    <source>
        <dbReference type="Pfam" id="PF02727"/>
    </source>
</evidence>
<feature type="domain" description="Copper amine oxidase catalytic" evidence="12">
    <location>
        <begin position="1190"/>
        <end position="1596"/>
    </location>
</feature>
<dbReference type="InterPro" id="IPR016182">
    <property type="entry name" value="Cu_amine_oxidase_N-reg"/>
</dbReference>
<dbReference type="FunFam" id="3.10.450.40:FF:000012">
    <property type="entry name" value="Amine oxidase"/>
    <property type="match status" value="2"/>
</dbReference>
<comment type="cofactor">
    <cofactor evidence="1">
        <name>Cu cation</name>
        <dbReference type="ChEBI" id="CHEBI:23378"/>
    </cofactor>
</comment>
<comment type="caution">
    <text evidence="15">The sequence shown here is derived from an EMBL/GenBank/DDBJ whole genome shotgun (WGS) entry which is preliminary data.</text>
</comment>
<evidence type="ECO:0000256" key="7">
    <source>
        <dbReference type="ARBA" id="ARBA00023008"/>
    </source>
</evidence>
<evidence type="ECO:0000256" key="8">
    <source>
        <dbReference type="ARBA" id="ARBA00023157"/>
    </source>
</evidence>
<dbReference type="Pfam" id="PF02728">
    <property type="entry name" value="Cu_amine_oxidN3"/>
    <property type="match status" value="2"/>
</dbReference>
<dbReference type="InterPro" id="IPR015802">
    <property type="entry name" value="Cu_amine_oxidase_N3"/>
</dbReference>
<dbReference type="EC" id="1.4.3.-" evidence="11"/>
<feature type="active site" description="Proton acceptor" evidence="9">
    <location>
        <position position="1260"/>
    </location>
</feature>
<dbReference type="Gene3D" id="2.70.98.20">
    <property type="entry name" value="Copper amine oxidase, catalytic domain"/>
    <property type="match status" value="3"/>
</dbReference>
<comment type="PTM">
    <text evidence="10 11">Topaquinone (TPQ) is generated by copper-dependent autoxidation of a specific tyrosyl residue.</text>
</comment>
<dbReference type="InterPro" id="IPR049947">
    <property type="entry name" value="Cu_Am_Ox_Cu-bd"/>
</dbReference>
<dbReference type="OrthoDB" id="5379943at2759"/>
<evidence type="ECO:0000256" key="6">
    <source>
        <dbReference type="ARBA" id="ARBA00023002"/>
    </source>
</evidence>
<comment type="subunit">
    <text evidence="3">Homodimer.</text>
</comment>
<evidence type="ECO:0000256" key="3">
    <source>
        <dbReference type="ARBA" id="ARBA00011738"/>
    </source>
</evidence>
<comment type="similarity">
    <text evidence="2 11">Belongs to the copper/topaquinone oxidase family.</text>
</comment>
<comment type="cofactor">
    <cofactor evidence="11">
        <name>Cu cation</name>
        <dbReference type="ChEBI" id="CHEBI:23378"/>
    </cofactor>
    <text evidence="11">Contains 1 topaquinone per subunit.</text>
</comment>
<dbReference type="SUPFAM" id="SSF54416">
    <property type="entry name" value="Amine oxidase N-terminal region"/>
    <property type="match status" value="4"/>
</dbReference>
<feature type="domain" description="Copper amine oxidase catalytic" evidence="12">
    <location>
        <begin position="349"/>
        <end position="723"/>
    </location>
</feature>
<evidence type="ECO:0000256" key="5">
    <source>
        <dbReference type="ARBA" id="ARBA00022772"/>
    </source>
</evidence>
<dbReference type="InterPro" id="IPR000269">
    <property type="entry name" value="Cu_amine_oxidase"/>
</dbReference>
<feature type="active site" description="Schiff-base intermediate with substrate; via topaquinone" evidence="9">
    <location>
        <position position="1348"/>
    </location>
</feature>
<dbReference type="PANTHER" id="PTHR10638">
    <property type="entry name" value="COPPER AMINE OXIDASE"/>
    <property type="match status" value="1"/>
</dbReference>
<feature type="domain" description="Copper amine oxidase N3-terminal" evidence="14">
    <location>
        <begin position="1066"/>
        <end position="1158"/>
    </location>
</feature>
<dbReference type="Pfam" id="PF02727">
    <property type="entry name" value="Cu_amine_oxidN2"/>
    <property type="match status" value="1"/>
</dbReference>
<dbReference type="Gene3D" id="3.10.450.40">
    <property type="match status" value="4"/>
</dbReference>
<evidence type="ECO:0000259" key="14">
    <source>
        <dbReference type="Pfam" id="PF02728"/>
    </source>
</evidence>
<dbReference type="GO" id="GO:0008131">
    <property type="term" value="F:primary methylamine oxidase activity"/>
    <property type="evidence" value="ECO:0007669"/>
    <property type="project" value="InterPro"/>
</dbReference>
<dbReference type="GO" id="GO:0009308">
    <property type="term" value="P:amine metabolic process"/>
    <property type="evidence" value="ECO:0007669"/>
    <property type="project" value="UniProtKB-UniRule"/>
</dbReference>
<reference evidence="15" key="1">
    <citation type="submission" date="2019-11" db="EMBL/GenBank/DDBJ databases">
        <authorList>
            <person name="Liu Y."/>
            <person name="Hou J."/>
            <person name="Li T.-Q."/>
            <person name="Guan C.-H."/>
            <person name="Wu X."/>
            <person name="Wu H.-Z."/>
            <person name="Ling F."/>
            <person name="Zhang R."/>
            <person name="Shi X.-G."/>
            <person name="Ren J.-P."/>
            <person name="Chen E.-F."/>
            <person name="Sun J.-M."/>
        </authorList>
    </citation>
    <scope>NUCLEOTIDE SEQUENCE</scope>
    <source>
        <strain evidence="15">Adult_tree_wgs_1</strain>
        <tissue evidence="15">Leaves</tissue>
    </source>
</reference>
<keyword evidence="5 9" id="KW-0801">TPQ</keyword>
<keyword evidence="16" id="KW-1185">Reference proteome</keyword>
<evidence type="ECO:0000256" key="4">
    <source>
        <dbReference type="ARBA" id="ARBA00022723"/>
    </source>
</evidence>
<dbReference type="InterPro" id="IPR049948">
    <property type="entry name" value="Cu_Am_ox_TPQ-bd"/>
</dbReference>
<feature type="domain" description="Copper amine oxidase N2-terminal" evidence="13">
    <location>
        <begin position="134"/>
        <end position="216"/>
    </location>
</feature>
<dbReference type="InterPro" id="IPR036460">
    <property type="entry name" value="Cu_amine_oxidase_C_sf"/>
</dbReference>
<keyword evidence="8" id="KW-1015">Disulfide bond</keyword>
<dbReference type="GO" id="GO:0005507">
    <property type="term" value="F:copper ion binding"/>
    <property type="evidence" value="ECO:0007669"/>
    <property type="project" value="InterPro"/>
</dbReference>
<sequence>MGALSFPEFLVHNSRFPQRLCFWVFHFSRFYMHKIPFFGSSTDWRVSCYRIPISPFGRENLLAYELVEIIDPLAEEIVEIIDPLAEEMERYDKSSGFRLSLTAVAYPTAMAKASRFMIITFIFTLLLSSTHEYHPLDPLTPSELYQIKTIVKGSILSPGHNLTFHYVGLDEPDKPTILSWLSAKTRENLSRRAFVIARANQETHEIVVDLSMNSIILDRVYGGNGYPLLNFEEQIAANKLATTYAPFIASIDKRGLKVEEVVCGSFTIGWCGEEERTNRVVRVMCYYLDGTVNLYMRPIEGITVTIDLDTMEIVGYHDRLVIPVPKAEGTDYRESEQKPPFVPYVKGITVVQPEGPSFSIDGNTIRWANWMFHLGFDMRVGAVISLASIYDLDKDEYRQVLYRGFVSELFVPYMDLTEEWYYRTFFDAGEYGFGLCASPLEPLRDCPANAVFMDGYFTGQDGTPGMIPNVFCIFERHAGDVIWRHTEAMIPGKVVREVRPEVSLVVRMVSTVGNYDYILDWEFKQTGTIKVMVGLTGLLEVRGSVYTHTDQIHEEVYGTLLAENTLGAYHDHFLSYHLDLDVDGDANSFIKSTLQTTRVSNNRSPRKSYWTVASDTAHTEADARIQLGSKPTELLVVNPNKKTTMGNPVGYRLIPGSVVGSILTDDDYAEIRGSFAKYHVWVTPYNKSEKWAGGLYADQSRGDDNLEAWSLRNREIENKDIVVREVRPEVSLVVRMVSTVGNYDYYLIGNSSKLAPSKSWFIDVVPHGPSCLVGLTGLLEVRGSIYTHTDQIHEEVYGTLLAVNTLGAYHDHFLSYHLDLDVDGDANSFIKSTLQTTRVSNNRSPRKSYWTVASDTAQTEADARIQLGSKPTELLVVNPNKKTTVGNPVGYRLIPASVVGSILTDDDYAEIRGSFAKYHVWVTPYNKSEKWAGGLYADQSRGDDNLEAWSLRNREIENKDIVCFFIATLHHPLDPLNPSEINQIRLIIEKSHFGTLSNLTFHFVDLEEPEKEDVLNWLSADKHKGSFPYRRAKVVVRVRGETHELIVDLATGLITSDHVYTGHGFPPFTFSELLQASRLASNYPPFKNSILKRNLNLSEVTCFPFTIGWFGEIVTKRALKISCYYRGGTTNVFARPIEGIIMLVDVESMQITKYVDRFTAPMPGAAGTDFQASGQGPNPDSAPCNGTNTRLTVKGHEVSWANWAFHIGFNARAGTIISTASVFDTGSKKFRRVLYRGHVSETFVPYMDPTTEWYFRTYMDVGEFGFGRAAFSLVPLTDCPGNAVYMDGWFAGVDGKPVQAPQVICIFERFSGDVAWRHTEIGVPGKVIRSGEPEVNLVVRMVATVGNYDYVLDWEFKQSGSIKVGVSLTGVLEVKATSYPRNGVTSDDIYGTFVAKNAIAVHHDHYLTYYLDLDIDGSNNSFIKSKLKTVRATDVKPPTPRKSYWTVASETVERESEAKIRIGLEAEEFLVVNPNKKTEMGNQVGYRLVTGQPVISLLSEDDYPEIRAAYTKYQLWVSPYDKLERWAGGFYADRSQGDDGLAVWNRRNRPIGNKDIVLWYTVGIHHVPCQEDFPVMPRVYGGFELRPANFFERNPILKP</sequence>
<evidence type="ECO:0000256" key="11">
    <source>
        <dbReference type="RuleBase" id="RU000672"/>
    </source>
</evidence>
<evidence type="ECO:0000313" key="15">
    <source>
        <dbReference type="EMBL" id="KAF7151397.1"/>
    </source>
</evidence>
<dbReference type="PROSITE" id="PS01165">
    <property type="entry name" value="COPPER_AMINE_OXID_2"/>
    <property type="match status" value="1"/>
</dbReference>